<feature type="signal peptide" evidence="11">
    <location>
        <begin position="1"/>
        <end position="25"/>
    </location>
</feature>
<keyword evidence="5" id="KW-0812">Transmembrane</keyword>
<evidence type="ECO:0000256" key="5">
    <source>
        <dbReference type="ARBA" id="ARBA00022692"/>
    </source>
</evidence>
<evidence type="ECO:0000313" key="16">
    <source>
        <dbReference type="Proteomes" id="UP001149821"/>
    </source>
</evidence>
<accession>A0ABT5QRG9</accession>
<evidence type="ECO:0000256" key="11">
    <source>
        <dbReference type="SAM" id="SignalP"/>
    </source>
</evidence>
<evidence type="ECO:0000256" key="7">
    <source>
        <dbReference type="ARBA" id="ARBA00022927"/>
    </source>
</evidence>
<evidence type="ECO:0000256" key="6">
    <source>
        <dbReference type="ARBA" id="ARBA00022729"/>
    </source>
</evidence>
<feature type="chain" id="PRO_5047058075" evidence="11">
    <location>
        <begin position="26"/>
        <end position="672"/>
    </location>
</feature>
<evidence type="ECO:0000259" key="13">
    <source>
        <dbReference type="Pfam" id="PF03958"/>
    </source>
</evidence>
<dbReference type="EMBL" id="JAJUBB010000020">
    <property type="protein sequence ID" value="MDD1783580.1"/>
    <property type="molecule type" value="Genomic_DNA"/>
</dbReference>
<comment type="similarity">
    <text evidence="2">Belongs to the bacterial secretin family. GSP D subfamily.</text>
</comment>
<dbReference type="RefSeq" id="WP_274144541.1">
    <property type="nucleotide sequence ID" value="NZ_JAJUBB010000020.1"/>
</dbReference>
<keyword evidence="16" id="KW-1185">Reference proteome</keyword>
<keyword evidence="8" id="KW-0472">Membrane</keyword>
<feature type="domain" description="NolW-like" evidence="13">
    <location>
        <begin position="191"/>
        <end position="259"/>
    </location>
</feature>
<keyword evidence="4" id="KW-1134">Transmembrane beta strand</keyword>
<evidence type="ECO:0000256" key="2">
    <source>
        <dbReference type="ARBA" id="ARBA00006980"/>
    </source>
</evidence>
<evidence type="ECO:0000256" key="8">
    <source>
        <dbReference type="ARBA" id="ARBA00023136"/>
    </source>
</evidence>
<organism evidence="15 16">
    <name type="scientific">Enterovibrio qingdaonensis</name>
    <dbReference type="NCBI Taxonomy" id="2899818"/>
    <lineage>
        <taxon>Bacteria</taxon>
        <taxon>Pseudomonadati</taxon>
        <taxon>Pseudomonadota</taxon>
        <taxon>Gammaproteobacteria</taxon>
        <taxon>Vibrionales</taxon>
        <taxon>Vibrionaceae</taxon>
        <taxon>Enterovibrio</taxon>
    </lineage>
</organism>
<proteinExistence type="inferred from homology"/>
<dbReference type="PANTHER" id="PTHR30332">
    <property type="entry name" value="PROBABLE GENERAL SECRETION PATHWAY PROTEIN D"/>
    <property type="match status" value="1"/>
</dbReference>
<dbReference type="NCBIfam" id="TIGR02517">
    <property type="entry name" value="type_II_gspD"/>
    <property type="match status" value="1"/>
</dbReference>
<dbReference type="Pfam" id="PF21305">
    <property type="entry name" value="type_II_gspD_N0"/>
    <property type="match status" value="1"/>
</dbReference>
<dbReference type="InterPro" id="IPR013356">
    <property type="entry name" value="T2SS_GspD"/>
</dbReference>
<dbReference type="PANTHER" id="PTHR30332:SF24">
    <property type="entry name" value="SECRETIN GSPD-RELATED"/>
    <property type="match status" value="1"/>
</dbReference>
<dbReference type="InterPro" id="IPR049371">
    <property type="entry name" value="GspD-like_N0"/>
</dbReference>
<feature type="domain" description="Type II/III secretion system secretin-like" evidence="12">
    <location>
        <begin position="450"/>
        <end position="612"/>
    </location>
</feature>
<feature type="domain" description="NolW-like" evidence="13">
    <location>
        <begin position="126"/>
        <end position="187"/>
    </location>
</feature>
<evidence type="ECO:0000259" key="14">
    <source>
        <dbReference type="Pfam" id="PF21305"/>
    </source>
</evidence>
<evidence type="ECO:0000259" key="12">
    <source>
        <dbReference type="Pfam" id="PF00263"/>
    </source>
</evidence>
<feature type="domain" description="NolW-like" evidence="13">
    <location>
        <begin position="267"/>
        <end position="346"/>
    </location>
</feature>
<dbReference type="Pfam" id="PF03958">
    <property type="entry name" value="Secretin_N"/>
    <property type="match status" value="3"/>
</dbReference>
<keyword evidence="3 10" id="KW-0813">Transport</keyword>
<keyword evidence="7" id="KW-0653">Protein transport</keyword>
<name>A0ABT5QRG9_9GAMM</name>
<comment type="subcellular location">
    <subcellularLocation>
        <location evidence="1 10">Cell outer membrane</location>
    </subcellularLocation>
</comment>
<comment type="caution">
    <text evidence="15">The sequence shown here is derived from an EMBL/GenBank/DDBJ whole genome shotgun (WGS) entry which is preliminary data.</text>
</comment>
<dbReference type="PRINTS" id="PR00811">
    <property type="entry name" value="BCTERIALGSPD"/>
</dbReference>
<sequence length="672" mass="72511">MKNGKKRNAWLIAGVLAMQSAGAWAAEFSASFKGTDMQEFIEIVGRNLEKTIIVDPAVRGKVNVRSYDVLNEEQYYQFFLNVLEVYGFAVVEMENGVLKVVRDKDAKQSAIPVVGNNSIQGDAIITRVVSVKNVTVRELSPLLRQLIDNAGAGNVVHYDPANVIMITGNAAVVNRLANIIERVDQAGDTEVEIVNLKHASASEMVRIVESLHKQADGKNVPALLQPSFVADERTNSVLISGEPQVRDRIRKLISQLDREMATIGNNRVVYLRYAKAEDVVEVLQGVSENLVAEKQGGQRQANAAASGGDVKISAHKGTNALVITAPPDIMRALESVIAQLDIRRAQVLIEAMIVEMSESDGANLGIQWGSLDGGGIQFGNTGVPITNYLAAQEEAKDTTTTESRFDNNNNLVQVPITESGDPTAIAEVLGGVSGLAAAIVMGDWTALVTAVSTNSDSNILSSPSLMVLDNEEASFIVGEEVPVVTGSATGSNNDNPFQTVERKDVGIKLKVTPQINEGDSVQLSIEQEISNVLGASGAVDIRFGKRQLTTSVLAADQQMIVLSGLIDEQTNESEQKVPLLGDIPLLGHLFKSTSSGKTKRNLMLFIKPTIIRTGLTADGITQRKYNYIRAEQIYRAQEEVKLMPGVTTPVLPEYGADLSMPAEIRAIMAELR</sequence>
<keyword evidence="6 11" id="KW-0732">Signal</keyword>
<dbReference type="Proteomes" id="UP001149821">
    <property type="component" value="Unassembled WGS sequence"/>
</dbReference>
<feature type="domain" description="GspD-like N0" evidence="14">
    <location>
        <begin position="31"/>
        <end position="100"/>
    </location>
</feature>
<evidence type="ECO:0000256" key="4">
    <source>
        <dbReference type="ARBA" id="ARBA00022452"/>
    </source>
</evidence>
<dbReference type="Gene3D" id="3.30.1370.120">
    <property type="match status" value="3"/>
</dbReference>
<dbReference type="InterPro" id="IPR038591">
    <property type="entry name" value="NolW-like_sf"/>
</dbReference>
<dbReference type="InterPro" id="IPR050810">
    <property type="entry name" value="Bact_Secretion_Sys_Channel"/>
</dbReference>
<dbReference type="InterPro" id="IPR004846">
    <property type="entry name" value="T2SS/T3SS_dom"/>
</dbReference>
<evidence type="ECO:0000256" key="9">
    <source>
        <dbReference type="ARBA" id="ARBA00023237"/>
    </source>
</evidence>
<gene>
    <name evidence="15" type="primary">gspD</name>
    <name evidence="15" type="ORF">LRP49_20605</name>
</gene>
<protein>
    <submittedName>
        <fullName evidence="15">Type II secretion system secretin GspD</fullName>
    </submittedName>
</protein>
<evidence type="ECO:0000256" key="3">
    <source>
        <dbReference type="ARBA" id="ARBA00022448"/>
    </source>
</evidence>
<dbReference type="InterPro" id="IPR001775">
    <property type="entry name" value="GspD/PilQ"/>
</dbReference>
<reference evidence="15" key="1">
    <citation type="submission" date="2021-12" db="EMBL/GenBank/DDBJ databases">
        <title>Enterovibrio ZSDZ35 sp. nov. and Enterovibrio ZSDZ42 sp. nov., isolated from coastal seawater in Qingdao.</title>
        <authorList>
            <person name="Zhang P."/>
        </authorList>
    </citation>
    <scope>NUCLEOTIDE SEQUENCE</scope>
    <source>
        <strain evidence="15">ZSDZ35</strain>
    </source>
</reference>
<evidence type="ECO:0000313" key="15">
    <source>
        <dbReference type="EMBL" id="MDD1783580.1"/>
    </source>
</evidence>
<dbReference type="Pfam" id="PF00263">
    <property type="entry name" value="Secretin"/>
    <property type="match status" value="1"/>
</dbReference>
<dbReference type="InterPro" id="IPR005644">
    <property type="entry name" value="NolW-like"/>
</dbReference>
<evidence type="ECO:0000256" key="1">
    <source>
        <dbReference type="ARBA" id="ARBA00004442"/>
    </source>
</evidence>
<evidence type="ECO:0000256" key="10">
    <source>
        <dbReference type="RuleBase" id="RU004004"/>
    </source>
</evidence>
<keyword evidence="9" id="KW-0998">Cell outer membrane</keyword>